<reference evidence="2 3" key="1">
    <citation type="journal article" date="2005" name="Int. J. Syst. Evol. Microbiol.">
        <title>Bacillus cibi sp. nov., isolated from jeotgal, a traditional Korean fermented seafood.</title>
        <authorList>
            <person name="Yoon J.H."/>
            <person name="Lee C.H."/>
            <person name="Oh T.K."/>
        </authorList>
    </citation>
    <scope>NUCLEOTIDE SEQUENCE [LARGE SCALE GENOMIC DNA]</scope>
    <source>
        <strain evidence="2 3">DSM 16189</strain>
    </source>
</reference>
<evidence type="ECO:0000313" key="2">
    <source>
        <dbReference type="EMBL" id="KEZ47529.1"/>
    </source>
</evidence>
<organism evidence="2 3">
    <name type="scientific">Metabacillus indicus</name>
    <name type="common">Bacillus indicus</name>
    <dbReference type="NCBI Taxonomy" id="246786"/>
    <lineage>
        <taxon>Bacteria</taxon>
        <taxon>Bacillati</taxon>
        <taxon>Bacillota</taxon>
        <taxon>Bacilli</taxon>
        <taxon>Bacillales</taxon>
        <taxon>Bacillaceae</taxon>
        <taxon>Metabacillus</taxon>
    </lineage>
</organism>
<protein>
    <recommendedName>
        <fullName evidence="1">DinB-like domain-containing protein</fullName>
    </recommendedName>
</protein>
<dbReference type="RefSeq" id="WP_029567088.1">
    <property type="nucleotide sequence ID" value="NZ_JNVC02000019.1"/>
</dbReference>
<dbReference type="Gene3D" id="1.20.120.450">
    <property type="entry name" value="dinb family like domain"/>
    <property type="match status" value="1"/>
</dbReference>
<dbReference type="InterPro" id="IPR034660">
    <property type="entry name" value="DinB/YfiT-like"/>
</dbReference>
<comment type="caution">
    <text evidence="2">The sequence shown here is derived from an EMBL/GenBank/DDBJ whole genome shotgun (WGS) entry which is preliminary data.</text>
</comment>
<dbReference type="AlphaFoldDB" id="A0A084GJL7"/>
<feature type="domain" description="DinB-like" evidence="1">
    <location>
        <begin position="24"/>
        <end position="149"/>
    </location>
</feature>
<gene>
    <name evidence="2" type="ORF">GS18_0219245</name>
</gene>
<dbReference type="InterPro" id="IPR024775">
    <property type="entry name" value="DinB-like"/>
</dbReference>
<accession>A0A084GJL7</accession>
<dbReference type="EMBL" id="JNVC02000019">
    <property type="protein sequence ID" value="KEZ47529.1"/>
    <property type="molecule type" value="Genomic_DNA"/>
</dbReference>
<evidence type="ECO:0000313" key="3">
    <source>
        <dbReference type="Proteomes" id="UP000028549"/>
    </source>
</evidence>
<dbReference type="OrthoDB" id="9798830at2"/>
<dbReference type="SUPFAM" id="SSF109854">
    <property type="entry name" value="DinB/YfiT-like putative metalloenzymes"/>
    <property type="match status" value="1"/>
</dbReference>
<name>A0A084GJL7_METID</name>
<sequence length="165" mass="19070">MQTVTTLFSDQFDMHWRENDWFASLEQALDGVSASEASWTGSGKSNSIWQIVNHLIYWNDDVIHRIKGTQNPHKIKDNEETFADPGDPEDEYGWAQTLQRLDEVMNQFKTVIAELDDEKLKAPYAENRPSIERLISSIMMHDSYHIGQIVLLRKLQSSWGGVDWS</sequence>
<dbReference type="STRING" id="246786.GS18_0219245"/>
<proteinExistence type="predicted"/>
<dbReference type="Pfam" id="PF12867">
    <property type="entry name" value="DinB_2"/>
    <property type="match status" value="1"/>
</dbReference>
<dbReference type="Proteomes" id="UP000028549">
    <property type="component" value="Unassembled WGS sequence"/>
</dbReference>
<evidence type="ECO:0000259" key="1">
    <source>
        <dbReference type="Pfam" id="PF12867"/>
    </source>
</evidence>
<keyword evidence="3" id="KW-1185">Reference proteome</keyword>